<evidence type="ECO:0000256" key="2">
    <source>
        <dbReference type="ARBA" id="ARBA00007430"/>
    </source>
</evidence>
<protein>
    <recommendedName>
        <fullName evidence="4">UDP-glucose 4-epimerase</fullName>
        <ecNumber evidence="3">5.1.3.2</ecNumber>
    </recommendedName>
    <alternativeName>
        <fullName evidence="8">Galactowaldenase</fullName>
    </alternativeName>
    <alternativeName>
        <fullName evidence="7">UDP-galactose 4-epimerase</fullName>
    </alternativeName>
</protein>
<gene>
    <name evidence="11" type="ORF">GCM10008927_25930</name>
</gene>
<evidence type="ECO:0000256" key="6">
    <source>
        <dbReference type="ARBA" id="ARBA00023235"/>
    </source>
</evidence>
<name>A0ABQ3D510_9RHOB</name>
<organism evidence="11 12">
    <name type="scientific">Paramylibacter ulvae</name>
    <dbReference type="NCBI Taxonomy" id="1651968"/>
    <lineage>
        <taxon>Bacteria</taxon>
        <taxon>Pseudomonadati</taxon>
        <taxon>Pseudomonadota</taxon>
        <taxon>Alphaproteobacteria</taxon>
        <taxon>Rhodobacterales</taxon>
        <taxon>Paracoccaceae</taxon>
        <taxon>Paramylibacter</taxon>
    </lineage>
</organism>
<dbReference type="Pfam" id="PF08485">
    <property type="entry name" value="Polysacc_syn_2C"/>
    <property type="match status" value="1"/>
</dbReference>
<accession>A0ABQ3D510</accession>
<evidence type="ECO:0000256" key="3">
    <source>
        <dbReference type="ARBA" id="ARBA00013189"/>
    </source>
</evidence>
<dbReference type="Gene3D" id="3.40.50.720">
    <property type="entry name" value="NAD(P)-binding Rossmann-like Domain"/>
    <property type="match status" value="1"/>
</dbReference>
<evidence type="ECO:0000259" key="10">
    <source>
        <dbReference type="Pfam" id="PF08485"/>
    </source>
</evidence>
<comment type="similarity">
    <text evidence="2">Belongs to the polysaccharide synthase family.</text>
</comment>
<dbReference type="PANTHER" id="PTHR43318:SF2">
    <property type="entry name" value="UDP-N-ACETYLGLUCOSAMINE 4,6-DEHYDRATASE (INVERTING)"/>
    <property type="match status" value="1"/>
</dbReference>
<keyword evidence="6" id="KW-0413">Isomerase</keyword>
<feature type="domain" description="UDP-glucose 4-epimerase CapD C-terminal" evidence="10">
    <location>
        <begin position="288"/>
        <end position="335"/>
    </location>
</feature>
<evidence type="ECO:0000256" key="1">
    <source>
        <dbReference type="ARBA" id="ARBA00000083"/>
    </source>
</evidence>
<proteinExistence type="inferred from homology"/>
<evidence type="ECO:0000256" key="7">
    <source>
        <dbReference type="ARBA" id="ARBA00031367"/>
    </source>
</evidence>
<evidence type="ECO:0000313" key="11">
    <source>
        <dbReference type="EMBL" id="GHA59055.1"/>
    </source>
</evidence>
<evidence type="ECO:0000259" key="9">
    <source>
        <dbReference type="Pfam" id="PF02719"/>
    </source>
</evidence>
<dbReference type="EC" id="5.1.3.2" evidence="3"/>
<keyword evidence="5" id="KW-0448">Lipopolysaccharide biosynthesis</keyword>
<dbReference type="InterPro" id="IPR013692">
    <property type="entry name" value="CapD_C"/>
</dbReference>
<dbReference type="PANTHER" id="PTHR43318">
    <property type="entry name" value="UDP-N-ACETYLGLUCOSAMINE 4,6-DEHYDRATASE"/>
    <property type="match status" value="1"/>
</dbReference>
<keyword evidence="12" id="KW-1185">Reference proteome</keyword>
<comment type="catalytic activity">
    <reaction evidence="1">
        <text>UDP-alpha-D-glucose = UDP-alpha-D-galactose</text>
        <dbReference type="Rhea" id="RHEA:22168"/>
        <dbReference type="ChEBI" id="CHEBI:58885"/>
        <dbReference type="ChEBI" id="CHEBI:66914"/>
        <dbReference type="EC" id="5.1.3.2"/>
    </reaction>
</comment>
<dbReference type="InterPro" id="IPR051203">
    <property type="entry name" value="Polysaccharide_Synthase-Rel"/>
</dbReference>
<dbReference type="EMBL" id="BMZF01000008">
    <property type="protein sequence ID" value="GHA59055.1"/>
    <property type="molecule type" value="Genomic_DNA"/>
</dbReference>
<dbReference type="SUPFAM" id="SSF51735">
    <property type="entry name" value="NAD(P)-binding Rossmann-fold domains"/>
    <property type="match status" value="1"/>
</dbReference>
<dbReference type="RefSeq" id="WP_189641156.1">
    <property type="nucleotide sequence ID" value="NZ_BMZF01000008.1"/>
</dbReference>
<dbReference type="InterPro" id="IPR036291">
    <property type="entry name" value="NAD(P)-bd_dom_sf"/>
</dbReference>
<comment type="caution">
    <text evidence="11">The sequence shown here is derived from an EMBL/GenBank/DDBJ whole genome shotgun (WGS) entry which is preliminary data.</text>
</comment>
<reference evidence="12" key="1">
    <citation type="journal article" date="2019" name="Int. J. Syst. Evol. Microbiol.">
        <title>The Global Catalogue of Microorganisms (GCM) 10K type strain sequencing project: providing services to taxonomists for standard genome sequencing and annotation.</title>
        <authorList>
            <consortium name="The Broad Institute Genomics Platform"/>
            <consortium name="The Broad Institute Genome Sequencing Center for Infectious Disease"/>
            <person name="Wu L."/>
            <person name="Ma J."/>
        </authorList>
    </citation>
    <scope>NUCLEOTIDE SEQUENCE [LARGE SCALE GENOMIC DNA]</scope>
    <source>
        <strain evidence="12">KCTC 32465</strain>
    </source>
</reference>
<dbReference type="InterPro" id="IPR003869">
    <property type="entry name" value="Polysac_CapD-like"/>
</dbReference>
<evidence type="ECO:0000256" key="8">
    <source>
        <dbReference type="ARBA" id="ARBA00033067"/>
    </source>
</evidence>
<dbReference type="CDD" id="cd05237">
    <property type="entry name" value="UDP_invert_4-6DH_SDR_e"/>
    <property type="match status" value="1"/>
</dbReference>
<feature type="domain" description="Polysaccharide biosynthesis protein CapD-like" evidence="9">
    <location>
        <begin position="9"/>
        <end position="286"/>
    </location>
</feature>
<evidence type="ECO:0000256" key="5">
    <source>
        <dbReference type="ARBA" id="ARBA00022985"/>
    </source>
</evidence>
<evidence type="ECO:0000256" key="4">
    <source>
        <dbReference type="ARBA" id="ARBA00018569"/>
    </source>
</evidence>
<sequence length="346" mass="38387">MANNAIESVLITGGTGSFGKTMLKQLLAADVPEIRILSRDEEKQDALRNELRDARVKYYIGDVRDRESVERASKGVQNIFHAAALKQVPSCEFFPMQAVQTNIIGSENVVRAAINEGVKSLVCLSTDKAVFPVNAMGMSKAMMEKVAQAGAREIGQDAETTISCVRYGNVMYSRGSAIPLFIKQIKAGNPITVTEPTMTRFLMPLRDSVALVKYAFEHANQGDLFIKKAPASTIIDLVQALKELFDAPDHPVEIIGWRHAEKLYETLASAQELATSDDMGEYYRIHMDNRDLNYKPYFEEGDKTTVSLEDYHSHNTQQLSVAEVKDLLMTLPEVQAEVAAHKEGVK</sequence>
<evidence type="ECO:0000313" key="12">
    <source>
        <dbReference type="Proteomes" id="UP000634455"/>
    </source>
</evidence>
<dbReference type="Proteomes" id="UP000634455">
    <property type="component" value="Unassembled WGS sequence"/>
</dbReference>
<dbReference type="Pfam" id="PF02719">
    <property type="entry name" value="Polysacc_synt_2"/>
    <property type="match status" value="1"/>
</dbReference>